<gene>
    <name evidence="5" type="ORF">GCM10017581_014690</name>
</gene>
<keyword evidence="3" id="KW-0808">Transferase</keyword>
<evidence type="ECO:0000256" key="3">
    <source>
        <dbReference type="ARBA" id="ARBA00022679"/>
    </source>
</evidence>
<name>A0A9W6NJX0_9ACTN</name>
<dbReference type="InterPro" id="IPR051052">
    <property type="entry name" value="Diverse_substrate_MTase"/>
</dbReference>
<reference evidence="5" key="2">
    <citation type="submission" date="2023-01" db="EMBL/GenBank/DDBJ databases">
        <authorList>
            <person name="Sun Q."/>
            <person name="Evtushenko L."/>
        </authorList>
    </citation>
    <scope>NUCLEOTIDE SEQUENCE</scope>
    <source>
        <strain evidence="5">VKM Ac-1321</strain>
    </source>
</reference>
<evidence type="ECO:0000313" key="6">
    <source>
        <dbReference type="Proteomes" id="UP001143480"/>
    </source>
</evidence>
<accession>A0A9W6NJX0</accession>
<dbReference type="InterPro" id="IPR000595">
    <property type="entry name" value="cNMP-bd_dom"/>
</dbReference>
<dbReference type="PANTHER" id="PTHR44942:SF4">
    <property type="entry name" value="METHYLTRANSFERASE TYPE 11 DOMAIN-CONTAINING PROTEIN"/>
    <property type="match status" value="1"/>
</dbReference>
<dbReference type="CDD" id="cd02440">
    <property type="entry name" value="AdoMet_MTases"/>
    <property type="match status" value="1"/>
</dbReference>
<dbReference type="InterPro" id="IPR029063">
    <property type="entry name" value="SAM-dependent_MTases_sf"/>
</dbReference>
<reference evidence="5" key="1">
    <citation type="journal article" date="2014" name="Int. J. Syst. Evol. Microbiol.">
        <title>Complete genome sequence of Corynebacterium casei LMG S-19264T (=DSM 44701T), isolated from a smear-ripened cheese.</title>
        <authorList>
            <consortium name="US DOE Joint Genome Institute (JGI-PGF)"/>
            <person name="Walter F."/>
            <person name="Albersmeier A."/>
            <person name="Kalinowski J."/>
            <person name="Ruckert C."/>
        </authorList>
    </citation>
    <scope>NUCLEOTIDE SEQUENCE</scope>
    <source>
        <strain evidence="5">VKM Ac-1321</strain>
    </source>
</reference>
<evidence type="ECO:0000313" key="5">
    <source>
        <dbReference type="EMBL" id="GLK99728.1"/>
    </source>
</evidence>
<dbReference type="EMBL" id="BSFP01000005">
    <property type="protein sequence ID" value="GLK99728.1"/>
    <property type="molecule type" value="Genomic_DNA"/>
</dbReference>
<evidence type="ECO:0000256" key="1">
    <source>
        <dbReference type="ARBA" id="ARBA00008361"/>
    </source>
</evidence>
<feature type="domain" description="Cyclic nucleotide-binding" evidence="4">
    <location>
        <begin position="1"/>
        <end position="22"/>
    </location>
</feature>
<dbReference type="PANTHER" id="PTHR44942">
    <property type="entry name" value="METHYLTRANSF_11 DOMAIN-CONTAINING PROTEIN"/>
    <property type="match status" value="1"/>
</dbReference>
<comment type="caution">
    <text evidence="5">The sequence shown here is derived from an EMBL/GenBank/DDBJ whole genome shotgun (WGS) entry which is preliminary data.</text>
</comment>
<keyword evidence="2 5" id="KW-0489">Methyltransferase</keyword>
<dbReference type="InterPro" id="IPR013216">
    <property type="entry name" value="Methyltransf_11"/>
</dbReference>
<dbReference type="GO" id="GO:0008757">
    <property type="term" value="F:S-adenosylmethionine-dependent methyltransferase activity"/>
    <property type="evidence" value="ECO:0007669"/>
    <property type="project" value="InterPro"/>
</dbReference>
<evidence type="ECO:0000259" key="4">
    <source>
        <dbReference type="PROSITE" id="PS50042"/>
    </source>
</evidence>
<dbReference type="Pfam" id="PF08241">
    <property type="entry name" value="Methyltransf_11"/>
    <property type="match status" value="1"/>
</dbReference>
<sequence length="256" mass="27257">MLADVGDGTRFGEVADFYDDARPGYDPGLSDAIAAYHGPPPRDVLEIGAGTGKGTAVLARLGGALTCVEPDPRMAALLRGAFPAATIVVAPFEASGTGPADVVGCAMAWHWLDPARRNRLAFDALRPGGTLALFGHRYGYADPVHERAIDAAFASVDPAPSVLRPIEWAYDDVRGAGLWADVTVRYSSRTVSMDTSRFLRLVRTFNPFRRRSPADRERTLAALASTLDGLGGATVVDLQGHLVLARRAEVAARTDN</sequence>
<keyword evidence="6" id="KW-1185">Reference proteome</keyword>
<dbReference type="AlphaFoldDB" id="A0A9W6NJX0"/>
<evidence type="ECO:0000256" key="2">
    <source>
        <dbReference type="ARBA" id="ARBA00022603"/>
    </source>
</evidence>
<dbReference type="Proteomes" id="UP001143480">
    <property type="component" value="Unassembled WGS sequence"/>
</dbReference>
<proteinExistence type="inferred from homology"/>
<dbReference type="PROSITE" id="PS50042">
    <property type="entry name" value="CNMP_BINDING_3"/>
    <property type="match status" value="1"/>
</dbReference>
<organism evidence="5 6">
    <name type="scientific">Dactylosporangium matsuzakiense</name>
    <dbReference type="NCBI Taxonomy" id="53360"/>
    <lineage>
        <taxon>Bacteria</taxon>
        <taxon>Bacillati</taxon>
        <taxon>Actinomycetota</taxon>
        <taxon>Actinomycetes</taxon>
        <taxon>Micromonosporales</taxon>
        <taxon>Micromonosporaceae</taxon>
        <taxon>Dactylosporangium</taxon>
    </lineage>
</organism>
<protein>
    <submittedName>
        <fullName evidence="5">Methyltransferase type 11</fullName>
    </submittedName>
</protein>
<comment type="similarity">
    <text evidence="1">Belongs to the methyltransferase superfamily.</text>
</comment>
<dbReference type="SUPFAM" id="SSF53335">
    <property type="entry name" value="S-adenosyl-L-methionine-dependent methyltransferases"/>
    <property type="match status" value="1"/>
</dbReference>
<dbReference type="GO" id="GO:0032259">
    <property type="term" value="P:methylation"/>
    <property type="evidence" value="ECO:0007669"/>
    <property type="project" value="UniProtKB-KW"/>
</dbReference>
<dbReference type="Gene3D" id="3.40.50.150">
    <property type="entry name" value="Vaccinia Virus protein VP39"/>
    <property type="match status" value="1"/>
</dbReference>